<evidence type="ECO:0000313" key="2">
    <source>
        <dbReference type="EMBL" id="ANZ74213.1"/>
    </source>
</evidence>
<reference evidence="2 3" key="1">
    <citation type="submission" date="2016-02" db="EMBL/GenBank/DDBJ databases">
        <title>Comparative genomic and transcriptomic foundation for Pichia pastoris.</title>
        <authorList>
            <person name="Love K.R."/>
            <person name="Shah K.A."/>
            <person name="Whittaker C.A."/>
            <person name="Wu J."/>
            <person name="Bartlett M.C."/>
            <person name="Ma D."/>
            <person name="Leeson R.L."/>
            <person name="Priest M."/>
            <person name="Young S.K."/>
            <person name="Love J.C."/>
        </authorList>
    </citation>
    <scope>NUCLEOTIDE SEQUENCE [LARGE SCALE GENOMIC DNA]</scope>
    <source>
        <strain evidence="2 3">ATCC 28485</strain>
    </source>
</reference>
<protein>
    <submittedName>
        <fullName evidence="2">BA75_00590T0</fullName>
    </submittedName>
</protein>
<dbReference type="Proteomes" id="UP000094565">
    <property type="component" value="Chromosome 1"/>
</dbReference>
<accession>A0A1B2J898</accession>
<keyword evidence="3" id="KW-1185">Reference proteome</keyword>
<keyword evidence="1" id="KW-1133">Transmembrane helix</keyword>
<keyword evidence="1" id="KW-0812">Transmembrane</keyword>
<organism evidence="2 3">
    <name type="scientific">Komagataella pastoris</name>
    <name type="common">Yeast</name>
    <name type="synonym">Pichia pastoris</name>
    <dbReference type="NCBI Taxonomy" id="4922"/>
    <lineage>
        <taxon>Eukaryota</taxon>
        <taxon>Fungi</taxon>
        <taxon>Dikarya</taxon>
        <taxon>Ascomycota</taxon>
        <taxon>Saccharomycotina</taxon>
        <taxon>Pichiomycetes</taxon>
        <taxon>Pichiales</taxon>
        <taxon>Pichiaceae</taxon>
        <taxon>Komagataella</taxon>
    </lineage>
</organism>
<dbReference type="AlphaFoldDB" id="A0A1B2J898"/>
<gene>
    <name evidence="2" type="primary">ASI2</name>
    <name evidence="2" type="ORF">ATY40_BA7500590</name>
</gene>
<feature type="transmembrane region" description="Helical" evidence="1">
    <location>
        <begin position="206"/>
        <end position="227"/>
    </location>
</feature>
<dbReference type="OrthoDB" id="3980750at2759"/>
<name>A0A1B2J898_PICPA</name>
<dbReference type="EMBL" id="CP014584">
    <property type="protein sequence ID" value="ANZ74213.1"/>
    <property type="molecule type" value="Genomic_DNA"/>
</dbReference>
<evidence type="ECO:0000313" key="3">
    <source>
        <dbReference type="Proteomes" id="UP000094565"/>
    </source>
</evidence>
<sequence length="254" mass="29119">MVRWGVFRRRRNGTETDAIQEEQIDRPEGVERFNSVSDDRVIEEYDPYDNDSLREMIRLIAERRREIGVSAGEPEEDHRDGVEEATTTAYRPANTFPVDQRPTTMRFWDAIGATVFPILLVRIIKELFSVTVFSPDIIRDTEEFFNLTGNEVITKFSAGSSMDTTSNKSQRVTTSLILKFYRIFISELSFLDADSGFLRLLTISTFYTYTALASMFMVTAVVFLLACSSFTIGRRLHLLQTLAKNLFTHETGVF</sequence>
<evidence type="ECO:0000256" key="1">
    <source>
        <dbReference type="SAM" id="Phobius"/>
    </source>
</evidence>
<proteinExistence type="predicted"/>
<keyword evidence="1" id="KW-0472">Membrane</keyword>